<accession>A0A4Y1RRJ5</accession>
<proteinExistence type="predicted"/>
<sequence length="621" mass="66577">MLDLHHQPHLAKKIWNDINFGEITALLAFFLLLVIVIDVGQEFDPLLKDLNEKKQSFRRNVVSLASELKEARNRLASQEQSFEAQMKAKNLEEEIGRLQKRLEHRNEKLEASASTAEKYLMELDGLRSQLVTTRATADASAASAQSAHLQCSALLKELDEKNCSLKEQDDRVIRLGEQLDNLQKDLQAREFSQKQLKDEVLRIEHDIMQAVAKAGVNKDCELRKILDEVSPKNIEKINKLLVAKDEEIAKLRDEIRVMSAHWKLKTKEFESQLEKQRRADQELKKRVLKLEFCLQEARSQTRKLQRMGERRDKALKELRDQLQRGGGGASAAESQNFWKALVAPTHTKSWLHHCMVVTKKTQPTDGRKLAEVDVVVLKPGGLSLPNSGMDPEAGLLEFNTEGGVPELQVEMKTLYPDTPSPGGGIDVIAGGGVVEVDGGVVDVGGGIVDVGVGVVDAGFGVVGVEDDDDDCFHPVGSVNRGETGFVTGVVTGAPPGGGGEVVTGFVGGMVMGVMGVVAGLVTGELTGFVGGMVTGVVEGTSTGAAGLTGVTVTGFVAGTVTMVGVGVVGSGGADMGVVGKTVENSATSDALGAAGLLIVKTMGTSLQGRTEFARLALSITD</sequence>
<dbReference type="EMBL" id="AP019302">
    <property type="protein sequence ID" value="BBH06437.1"/>
    <property type="molecule type" value="Genomic_DNA"/>
</dbReference>
<feature type="transmembrane region" description="Helical" evidence="2">
    <location>
        <begin position="20"/>
        <end position="40"/>
    </location>
</feature>
<name>A0A4Y1RRJ5_PRUDU</name>
<gene>
    <name evidence="3" type="ORF">Prudu_018089</name>
</gene>
<dbReference type="InterPro" id="IPR049932">
    <property type="entry name" value="NEAP1-4"/>
</dbReference>
<feature type="coiled-coil region" evidence="1">
    <location>
        <begin position="165"/>
        <end position="199"/>
    </location>
</feature>
<dbReference type="PANTHER" id="PTHR48145:SF5">
    <property type="entry name" value="NUCLEAR ENVELOPE-ASSOCIATED PROTEIN 2"/>
    <property type="match status" value="1"/>
</dbReference>
<keyword evidence="2" id="KW-0812">Transmembrane</keyword>
<evidence type="ECO:0000256" key="2">
    <source>
        <dbReference type="SAM" id="Phobius"/>
    </source>
</evidence>
<reference evidence="3" key="1">
    <citation type="journal article" date="2019" name="Science">
        <title>Mutation of a bHLH transcription factor allowed almond domestication.</title>
        <authorList>
            <person name="Sanchez-Perez R."/>
            <person name="Pavan S."/>
            <person name="Mazzeo R."/>
            <person name="Moldovan C."/>
            <person name="Aiese Cigliano R."/>
            <person name="Del Cueto J."/>
            <person name="Ricciardi F."/>
            <person name="Lotti C."/>
            <person name="Ricciardi L."/>
            <person name="Dicenta F."/>
            <person name="Lopez-Marques R.L."/>
            <person name="Lindberg Moller B."/>
        </authorList>
    </citation>
    <scope>NUCLEOTIDE SEQUENCE</scope>
</reference>
<feature type="coiled-coil region" evidence="1">
    <location>
        <begin position="47"/>
        <end position="108"/>
    </location>
</feature>
<organism evidence="3">
    <name type="scientific">Prunus dulcis</name>
    <name type="common">Almond</name>
    <name type="synonym">Amygdalus dulcis</name>
    <dbReference type="NCBI Taxonomy" id="3755"/>
    <lineage>
        <taxon>Eukaryota</taxon>
        <taxon>Viridiplantae</taxon>
        <taxon>Streptophyta</taxon>
        <taxon>Embryophyta</taxon>
        <taxon>Tracheophyta</taxon>
        <taxon>Spermatophyta</taxon>
        <taxon>Magnoliopsida</taxon>
        <taxon>eudicotyledons</taxon>
        <taxon>Gunneridae</taxon>
        <taxon>Pentapetalae</taxon>
        <taxon>rosids</taxon>
        <taxon>fabids</taxon>
        <taxon>Rosales</taxon>
        <taxon>Rosaceae</taxon>
        <taxon>Amygdaloideae</taxon>
        <taxon>Amygdaleae</taxon>
        <taxon>Prunus</taxon>
    </lineage>
</organism>
<evidence type="ECO:0000256" key="1">
    <source>
        <dbReference type="SAM" id="Coils"/>
    </source>
</evidence>
<dbReference type="PANTHER" id="PTHR48145">
    <property type="entry name" value="NUCLEAR ENVELOPE-ASSOCIATED PROTEIN 1"/>
    <property type="match status" value="1"/>
</dbReference>
<keyword evidence="1" id="KW-0175">Coiled coil</keyword>
<feature type="coiled-coil region" evidence="1">
    <location>
        <begin position="234"/>
        <end position="324"/>
    </location>
</feature>
<keyword evidence="2" id="KW-1133">Transmembrane helix</keyword>
<keyword evidence="2" id="KW-0472">Membrane</keyword>
<dbReference type="AlphaFoldDB" id="A0A4Y1RRJ5"/>
<evidence type="ECO:0000313" key="3">
    <source>
        <dbReference type="EMBL" id="BBH06437.1"/>
    </source>
</evidence>
<protein>
    <submittedName>
        <fullName evidence="3">Uncharacterized protein</fullName>
    </submittedName>
</protein>